<keyword evidence="4" id="KW-0804">Transcription</keyword>
<keyword evidence="7" id="KW-1185">Reference proteome</keyword>
<dbReference type="PANTHER" id="PTHR30346">
    <property type="entry name" value="TRANSCRIPTIONAL DUAL REGULATOR HCAR-RELATED"/>
    <property type="match status" value="1"/>
</dbReference>
<dbReference type="Pfam" id="PF00126">
    <property type="entry name" value="HTH_1"/>
    <property type="match status" value="1"/>
</dbReference>
<dbReference type="SUPFAM" id="SSF46785">
    <property type="entry name" value="Winged helix' DNA-binding domain"/>
    <property type="match status" value="1"/>
</dbReference>
<accession>A0ABV9ABT4</accession>
<dbReference type="InterPro" id="IPR036390">
    <property type="entry name" value="WH_DNA-bd_sf"/>
</dbReference>
<protein>
    <submittedName>
        <fullName evidence="6">LysR family transcriptional regulator</fullName>
    </submittedName>
</protein>
<dbReference type="InterPro" id="IPR005119">
    <property type="entry name" value="LysR_subst-bd"/>
</dbReference>
<name>A0ABV9ABT4_9ACTN</name>
<evidence type="ECO:0000259" key="5">
    <source>
        <dbReference type="PROSITE" id="PS50931"/>
    </source>
</evidence>
<evidence type="ECO:0000256" key="3">
    <source>
        <dbReference type="ARBA" id="ARBA00023125"/>
    </source>
</evidence>
<evidence type="ECO:0000256" key="4">
    <source>
        <dbReference type="ARBA" id="ARBA00023163"/>
    </source>
</evidence>
<gene>
    <name evidence="6" type="ORF">ACFPA8_21780</name>
</gene>
<dbReference type="SUPFAM" id="SSF53850">
    <property type="entry name" value="Periplasmic binding protein-like II"/>
    <property type="match status" value="1"/>
</dbReference>
<dbReference type="Proteomes" id="UP001595997">
    <property type="component" value="Unassembled WGS sequence"/>
</dbReference>
<dbReference type="Gene3D" id="3.40.190.10">
    <property type="entry name" value="Periplasmic binding protein-like II"/>
    <property type="match status" value="2"/>
</dbReference>
<dbReference type="PANTHER" id="PTHR30346:SF29">
    <property type="entry name" value="LYSR SUBSTRATE-BINDING"/>
    <property type="match status" value="1"/>
</dbReference>
<dbReference type="Gene3D" id="1.10.10.10">
    <property type="entry name" value="Winged helix-like DNA-binding domain superfamily/Winged helix DNA-binding domain"/>
    <property type="match status" value="1"/>
</dbReference>
<feature type="domain" description="HTH lysR-type" evidence="5">
    <location>
        <begin position="1"/>
        <end position="58"/>
    </location>
</feature>
<evidence type="ECO:0000313" key="7">
    <source>
        <dbReference type="Proteomes" id="UP001595997"/>
    </source>
</evidence>
<comment type="caution">
    <text evidence="6">The sequence shown here is derived from an EMBL/GenBank/DDBJ whole genome shotgun (WGS) entry which is preliminary data.</text>
</comment>
<sequence>MIDPRLQALRVLRAEGTVTATAAVLHLSPPTVSQQLRQLSGELGLKLLEPVGRRVRLTPAALALVEHVEVMNAEWERANGVLDSHREGAAGLLRITGVASALATVIAPAAQTLCEQFPGMACRLDEHPDEDRISLLLSHRVDIVVVIATFDVSSTGSGLVEHDVLIEEPQDLLVPDHHALAGRETVRLSDTAQETWIQAGDPRDQHPVLLHAAAAAGFTPRVTHSAIDWTAVAALVAHGHGICLVPRQAPLPQGLPLRRVPLAGPTAPVRRLLACVRPGSRTQIAIARGLDALQDAALRLTP</sequence>
<dbReference type="EMBL" id="JBHSFH010000013">
    <property type="protein sequence ID" value="MFC4496767.1"/>
    <property type="molecule type" value="Genomic_DNA"/>
</dbReference>
<evidence type="ECO:0000313" key="6">
    <source>
        <dbReference type="EMBL" id="MFC4496767.1"/>
    </source>
</evidence>
<comment type="similarity">
    <text evidence="1">Belongs to the LysR transcriptional regulatory family.</text>
</comment>
<dbReference type="RefSeq" id="WP_386451104.1">
    <property type="nucleotide sequence ID" value="NZ_JBHSFH010000013.1"/>
</dbReference>
<reference evidence="7" key="1">
    <citation type="journal article" date="2019" name="Int. J. Syst. Evol. Microbiol.">
        <title>The Global Catalogue of Microorganisms (GCM) 10K type strain sequencing project: providing services to taxonomists for standard genome sequencing and annotation.</title>
        <authorList>
            <consortium name="The Broad Institute Genomics Platform"/>
            <consortium name="The Broad Institute Genome Sequencing Center for Infectious Disease"/>
            <person name="Wu L."/>
            <person name="Ma J."/>
        </authorList>
    </citation>
    <scope>NUCLEOTIDE SEQUENCE [LARGE SCALE GENOMIC DNA]</scope>
    <source>
        <strain evidence="7">CGMCC 4.7357</strain>
    </source>
</reference>
<dbReference type="InterPro" id="IPR036388">
    <property type="entry name" value="WH-like_DNA-bd_sf"/>
</dbReference>
<dbReference type="Pfam" id="PF03466">
    <property type="entry name" value="LysR_substrate"/>
    <property type="match status" value="1"/>
</dbReference>
<organism evidence="6 7">
    <name type="scientific">Streptomyces ovatisporus</name>
    <dbReference type="NCBI Taxonomy" id="1128682"/>
    <lineage>
        <taxon>Bacteria</taxon>
        <taxon>Bacillati</taxon>
        <taxon>Actinomycetota</taxon>
        <taxon>Actinomycetes</taxon>
        <taxon>Kitasatosporales</taxon>
        <taxon>Streptomycetaceae</taxon>
        <taxon>Streptomyces</taxon>
    </lineage>
</organism>
<dbReference type="InterPro" id="IPR000847">
    <property type="entry name" value="LysR_HTH_N"/>
</dbReference>
<proteinExistence type="inferred from homology"/>
<keyword evidence="2" id="KW-0805">Transcription regulation</keyword>
<evidence type="ECO:0000256" key="1">
    <source>
        <dbReference type="ARBA" id="ARBA00009437"/>
    </source>
</evidence>
<keyword evidence="3" id="KW-0238">DNA-binding</keyword>
<dbReference type="PROSITE" id="PS50931">
    <property type="entry name" value="HTH_LYSR"/>
    <property type="match status" value="1"/>
</dbReference>
<evidence type="ECO:0000256" key="2">
    <source>
        <dbReference type="ARBA" id="ARBA00023015"/>
    </source>
</evidence>